<dbReference type="InterPro" id="IPR011010">
    <property type="entry name" value="DNA_brk_join_enz"/>
</dbReference>
<dbReference type="InterPro" id="IPR002104">
    <property type="entry name" value="Integrase_catalytic"/>
</dbReference>
<dbReference type="Pfam" id="PF14657">
    <property type="entry name" value="Arm-DNA-bind_4"/>
    <property type="match status" value="1"/>
</dbReference>
<dbReference type="InterPro" id="IPR010998">
    <property type="entry name" value="Integrase_recombinase_N"/>
</dbReference>
<gene>
    <name evidence="6" type="ORF">NNA32_11540</name>
</gene>
<dbReference type="Pfam" id="PF00589">
    <property type="entry name" value="Phage_integrase"/>
    <property type="match status" value="1"/>
</dbReference>
<sequence length="427" mass="48752">MASIKKYVTETGKQRWEFYVYAGIKPNGKPRQIHRRGFLTSREAKRNASRIESELLDTEYEAHEPSQMPISEYMNKWLNELKIDAKRGTKLTYRENIEQYIIPNIGNIKLKDYSREKHGKFINSLFTHDGYGRSGHGLSWNTVQSIQGTMSSAMHVALQNGYIKANPTLDPQYNRSYVPRHIHKLRRTYSSAEASQFLDYAADEKDPIWLAFFTTAFDAGARKGENAGLRWGDIDFIKNTIHVHGQRLLKAEQSGQASDRPDGIIIDTTKTPAGERYIPMTKRLAATLKAYYEEFYSEDLTQIVGNKGHIHNRDLIYIYQQGKSVGKPIRGDSINRAFTRIAKRAGLPQITVHDIRHSYAVRSRTAGVSLDDIQDLLGHSDPSTTRIYATVTPEIKQNAVSKLDELDAEIVKSNPNDYQNDYQSKFK</sequence>
<evidence type="ECO:0000313" key="6">
    <source>
        <dbReference type="EMBL" id="MDF9914872.1"/>
    </source>
</evidence>
<accession>A0ABT6DCK0</accession>
<dbReference type="InterPro" id="IPR050090">
    <property type="entry name" value="Tyrosine_recombinase_XerCD"/>
</dbReference>
<keyword evidence="2" id="KW-0229">DNA integration</keyword>
<dbReference type="RefSeq" id="WP_178943179.1">
    <property type="nucleotide sequence ID" value="NZ_JAIWJG010000018.1"/>
</dbReference>
<evidence type="ECO:0000256" key="3">
    <source>
        <dbReference type="ARBA" id="ARBA00023125"/>
    </source>
</evidence>
<evidence type="ECO:0000256" key="2">
    <source>
        <dbReference type="ARBA" id="ARBA00022908"/>
    </source>
</evidence>
<dbReference type="Pfam" id="PF14659">
    <property type="entry name" value="Phage_int_SAM_3"/>
    <property type="match status" value="1"/>
</dbReference>
<evidence type="ECO:0000256" key="4">
    <source>
        <dbReference type="ARBA" id="ARBA00023172"/>
    </source>
</evidence>
<dbReference type="PROSITE" id="PS51898">
    <property type="entry name" value="TYR_RECOMBINASE"/>
    <property type="match status" value="1"/>
</dbReference>
<reference evidence="6" key="1">
    <citation type="submission" date="2022-06" db="EMBL/GenBank/DDBJ databases">
        <title>Antifungal cultures and metabolites of lactic acid bacteria for use in dairy fermentations.</title>
        <authorList>
            <person name="Zhao Z."/>
            <person name="Gaenzle M."/>
        </authorList>
    </citation>
    <scope>NUCLEOTIDE SEQUENCE</scope>
    <source>
        <strain evidence="6">FUA3126</strain>
    </source>
</reference>
<keyword evidence="3" id="KW-0238">DNA-binding</keyword>
<dbReference type="SUPFAM" id="SSF56349">
    <property type="entry name" value="DNA breaking-rejoining enzymes"/>
    <property type="match status" value="1"/>
</dbReference>
<dbReference type="PANTHER" id="PTHR30349">
    <property type="entry name" value="PHAGE INTEGRASE-RELATED"/>
    <property type="match status" value="1"/>
</dbReference>
<dbReference type="EMBL" id="JANDJP010000021">
    <property type="protein sequence ID" value="MDF9914872.1"/>
    <property type="molecule type" value="Genomic_DNA"/>
</dbReference>
<comment type="similarity">
    <text evidence="1">Belongs to the 'phage' integrase family.</text>
</comment>
<evidence type="ECO:0000256" key="1">
    <source>
        <dbReference type="ARBA" id="ARBA00008857"/>
    </source>
</evidence>
<dbReference type="PANTHER" id="PTHR30349:SF64">
    <property type="entry name" value="PROPHAGE INTEGRASE INTD-RELATED"/>
    <property type="match status" value="1"/>
</dbReference>
<dbReference type="InterPro" id="IPR013762">
    <property type="entry name" value="Integrase-like_cat_sf"/>
</dbReference>
<feature type="domain" description="Tyr recombinase" evidence="5">
    <location>
        <begin position="184"/>
        <end position="401"/>
    </location>
</feature>
<protein>
    <submittedName>
        <fullName evidence="6">Site-specific integrase</fullName>
    </submittedName>
</protein>
<dbReference type="Gene3D" id="1.10.150.130">
    <property type="match status" value="1"/>
</dbReference>
<evidence type="ECO:0000313" key="7">
    <source>
        <dbReference type="Proteomes" id="UP001152867"/>
    </source>
</evidence>
<name>A0ABT6DCK0_9LACO</name>
<dbReference type="Gene3D" id="1.10.443.10">
    <property type="entry name" value="Intergrase catalytic core"/>
    <property type="match status" value="1"/>
</dbReference>
<dbReference type="InterPro" id="IPR028259">
    <property type="entry name" value="AP2-like_int_N"/>
</dbReference>
<comment type="caution">
    <text evidence="6">The sequence shown here is derived from an EMBL/GenBank/DDBJ whole genome shotgun (WGS) entry which is preliminary data.</text>
</comment>
<keyword evidence="4" id="KW-0233">DNA recombination</keyword>
<organism evidence="6 7">
    <name type="scientific">Furfurilactobacillus milii</name>
    <dbReference type="NCBI Taxonomy" id="2888272"/>
    <lineage>
        <taxon>Bacteria</taxon>
        <taxon>Bacillati</taxon>
        <taxon>Bacillota</taxon>
        <taxon>Bacilli</taxon>
        <taxon>Lactobacillales</taxon>
        <taxon>Lactobacillaceae</taxon>
        <taxon>Furfurilactobacillus</taxon>
    </lineage>
</organism>
<proteinExistence type="inferred from homology"/>
<dbReference type="Proteomes" id="UP001152867">
    <property type="component" value="Unassembled WGS sequence"/>
</dbReference>
<dbReference type="CDD" id="cd01189">
    <property type="entry name" value="INT_ICEBs1_C_like"/>
    <property type="match status" value="1"/>
</dbReference>
<evidence type="ECO:0000259" key="5">
    <source>
        <dbReference type="PROSITE" id="PS51898"/>
    </source>
</evidence>
<keyword evidence="7" id="KW-1185">Reference proteome</keyword>
<dbReference type="InterPro" id="IPR004107">
    <property type="entry name" value="Integrase_SAM-like_N"/>
</dbReference>